<keyword evidence="3 6" id="KW-0812">Transmembrane</keyword>
<evidence type="ECO:0000256" key="1">
    <source>
        <dbReference type="ARBA" id="ARBA00004651"/>
    </source>
</evidence>
<keyword evidence="5 6" id="KW-0472">Membrane</keyword>
<dbReference type="Gene3D" id="3.30.70.120">
    <property type="match status" value="1"/>
</dbReference>
<dbReference type="EMBL" id="JBHLWN010000062">
    <property type="protein sequence ID" value="MFC0213790.1"/>
    <property type="molecule type" value="Genomic_DNA"/>
</dbReference>
<dbReference type="Proteomes" id="UP001589776">
    <property type="component" value="Unassembled WGS sequence"/>
</dbReference>
<evidence type="ECO:0000259" key="7">
    <source>
        <dbReference type="Pfam" id="PF10035"/>
    </source>
</evidence>
<feature type="transmembrane region" description="Helical" evidence="6">
    <location>
        <begin position="7"/>
        <end position="26"/>
    </location>
</feature>
<proteinExistence type="predicted"/>
<keyword evidence="2" id="KW-1003">Cell membrane</keyword>
<dbReference type="RefSeq" id="WP_377471125.1">
    <property type="nucleotide sequence ID" value="NZ_JBHLWN010000062.1"/>
</dbReference>
<dbReference type="PANTHER" id="PTHR33545">
    <property type="entry name" value="UPF0750 MEMBRANE PROTEIN YITT-RELATED"/>
    <property type="match status" value="1"/>
</dbReference>
<feature type="transmembrane region" description="Helical" evidence="6">
    <location>
        <begin position="104"/>
        <end position="122"/>
    </location>
</feature>
<dbReference type="InterPro" id="IPR051461">
    <property type="entry name" value="UPF0750_membrane"/>
</dbReference>
<dbReference type="InterPro" id="IPR015867">
    <property type="entry name" value="N-reg_PII/ATP_PRibTrfase_C"/>
</dbReference>
<organism evidence="8 9">
    <name type="scientific">Paenibacillus chartarius</name>
    <dbReference type="NCBI Taxonomy" id="747481"/>
    <lineage>
        <taxon>Bacteria</taxon>
        <taxon>Bacillati</taxon>
        <taxon>Bacillota</taxon>
        <taxon>Bacilli</taxon>
        <taxon>Bacillales</taxon>
        <taxon>Paenibacillaceae</taxon>
        <taxon>Paenibacillus</taxon>
    </lineage>
</organism>
<keyword evidence="4 6" id="KW-1133">Transmembrane helix</keyword>
<feature type="transmembrane region" description="Helical" evidence="6">
    <location>
        <begin position="142"/>
        <end position="160"/>
    </location>
</feature>
<evidence type="ECO:0000256" key="2">
    <source>
        <dbReference type="ARBA" id="ARBA00022475"/>
    </source>
</evidence>
<evidence type="ECO:0000313" key="9">
    <source>
        <dbReference type="Proteomes" id="UP001589776"/>
    </source>
</evidence>
<evidence type="ECO:0000256" key="6">
    <source>
        <dbReference type="SAM" id="Phobius"/>
    </source>
</evidence>
<evidence type="ECO:0000313" key="8">
    <source>
        <dbReference type="EMBL" id="MFC0213790.1"/>
    </source>
</evidence>
<dbReference type="CDD" id="cd16380">
    <property type="entry name" value="YitT_C"/>
    <property type="match status" value="1"/>
</dbReference>
<dbReference type="PIRSF" id="PIRSF006483">
    <property type="entry name" value="Membrane_protein_YitT"/>
    <property type="match status" value="1"/>
</dbReference>
<dbReference type="InterPro" id="IPR003740">
    <property type="entry name" value="YitT"/>
</dbReference>
<reference evidence="8 9" key="1">
    <citation type="submission" date="2024-09" db="EMBL/GenBank/DDBJ databases">
        <authorList>
            <person name="Sun Q."/>
            <person name="Mori K."/>
        </authorList>
    </citation>
    <scope>NUCLEOTIDE SEQUENCE [LARGE SCALE GENOMIC DNA]</scope>
    <source>
        <strain evidence="8 9">CCM 7759</strain>
    </source>
</reference>
<keyword evidence="9" id="KW-1185">Reference proteome</keyword>
<feature type="transmembrane region" description="Helical" evidence="6">
    <location>
        <begin position="166"/>
        <end position="183"/>
    </location>
</feature>
<comment type="subcellular location">
    <subcellularLocation>
        <location evidence="1">Cell membrane</location>
        <topology evidence="1">Multi-pass membrane protein</topology>
    </subcellularLocation>
</comment>
<dbReference type="Pfam" id="PF02588">
    <property type="entry name" value="YitT_membrane"/>
    <property type="match status" value="1"/>
</dbReference>
<comment type="caution">
    <text evidence="8">The sequence shown here is derived from an EMBL/GenBank/DDBJ whole genome shotgun (WGS) entry which is preliminary data.</text>
</comment>
<dbReference type="PANTHER" id="PTHR33545:SF5">
    <property type="entry name" value="UPF0750 MEMBRANE PROTEIN YITT"/>
    <property type="match status" value="1"/>
</dbReference>
<feature type="transmembrane region" description="Helical" evidence="6">
    <location>
        <begin position="74"/>
        <end position="92"/>
    </location>
</feature>
<dbReference type="InterPro" id="IPR019264">
    <property type="entry name" value="DUF2179"/>
</dbReference>
<evidence type="ECO:0000256" key="3">
    <source>
        <dbReference type="ARBA" id="ARBA00022692"/>
    </source>
</evidence>
<gene>
    <name evidence="8" type="ORF">ACFFK0_15265</name>
</gene>
<dbReference type="Pfam" id="PF10035">
    <property type="entry name" value="DUF2179"/>
    <property type="match status" value="1"/>
</dbReference>
<sequence>MKRAVDALIIVLGALLVAIGFNTFLIPHELLSGGVSGVAMLVGYIFTQWNISLLYLIFNLPIMIWGLVVMGKRFVIYSIAAVLFTFLFMQWVPTSLYVRDPILASVFGGVIVGIGSGITLRIGGSSGGFDIVGSILTRNRDFPLGTVLFALNGVVIVLLGYLKNNWDLALCSMLAIFISGKVVDMIHIRHVKVTAFIVTRKREEMAERLLKIPRGVTVMRSEGAFTQNEHYTLMTVVTRYELAELKKIIRAVDSKAFVNIVETVSVWGEFRRAKQ</sequence>
<feature type="transmembrane region" description="Helical" evidence="6">
    <location>
        <begin position="38"/>
        <end position="62"/>
    </location>
</feature>
<accession>A0ABV6DMB4</accession>
<protein>
    <submittedName>
        <fullName evidence="8">YitT family protein</fullName>
    </submittedName>
</protein>
<evidence type="ECO:0000256" key="4">
    <source>
        <dbReference type="ARBA" id="ARBA00022989"/>
    </source>
</evidence>
<name>A0ABV6DMB4_9BACL</name>
<evidence type="ECO:0000256" key="5">
    <source>
        <dbReference type="ARBA" id="ARBA00023136"/>
    </source>
</evidence>
<feature type="domain" description="DUF2179" evidence="7">
    <location>
        <begin position="214"/>
        <end position="268"/>
    </location>
</feature>